<dbReference type="InterPro" id="IPR018637">
    <property type="entry name" value="DUF2059"/>
</dbReference>
<keyword evidence="1" id="KW-0732">Signal</keyword>
<keyword evidence="4" id="KW-1185">Reference proteome</keyword>
<dbReference type="EMBL" id="BAAADD010000013">
    <property type="protein sequence ID" value="GAA0586898.1"/>
    <property type="molecule type" value="Genomic_DNA"/>
</dbReference>
<evidence type="ECO:0000256" key="1">
    <source>
        <dbReference type="SAM" id="SignalP"/>
    </source>
</evidence>
<accession>A0ABN1FB23</accession>
<comment type="caution">
    <text evidence="3">The sequence shown here is derived from an EMBL/GenBank/DDBJ whole genome shotgun (WGS) entry which is preliminary data.</text>
</comment>
<organism evidence="3 4">
    <name type="scientific">Rhizomicrobium electricum</name>
    <dbReference type="NCBI Taxonomy" id="480070"/>
    <lineage>
        <taxon>Bacteria</taxon>
        <taxon>Pseudomonadati</taxon>
        <taxon>Pseudomonadota</taxon>
        <taxon>Alphaproteobacteria</taxon>
        <taxon>Micropepsales</taxon>
        <taxon>Micropepsaceae</taxon>
        <taxon>Rhizomicrobium</taxon>
    </lineage>
</organism>
<proteinExistence type="predicted"/>
<reference evidence="3 4" key="1">
    <citation type="journal article" date="2019" name="Int. J. Syst. Evol. Microbiol.">
        <title>The Global Catalogue of Microorganisms (GCM) 10K type strain sequencing project: providing services to taxonomists for standard genome sequencing and annotation.</title>
        <authorList>
            <consortium name="The Broad Institute Genomics Platform"/>
            <consortium name="The Broad Institute Genome Sequencing Center for Infectious Disease"/>
            <person name="Wu L."/>
            <person name="Ma J."/>
        </authorList>
    </citation>
    <scope>NUCLEOTIDE SEQUENCE [LARGE SCALE GENOMIC DNA]</scope>
    <source>
        <strain evidence="3 4">JCM 15089</strain>
    </source>
</reference>
<evidence type="ECO:0000313" key="3">
    <source>
        <dbReference type="EMBL" id="GAA0586898.1"/>
    </source>
</evidence>
<feature type="chain" id="PRO_5045907517" description="DUF2059 domain-containing protein" evidence="1">
    <location>
        <begin position="21"/>
        <end position="162"/>
    </location>
</feature>
<dbReference type="RefSeq" id="WP_166937391.1">
    <property type="nucleotide sequence ID" value="NZ_BAAADD010000013.1"/>
</dbReference>
<gene>
    <name evidence="3" type="ORF">GCM10008942_39910</name>
</gene>
<evidence type="ECO:0000259" key="2">
    <source>
        <dbReference type="Pfam" id="PF09832"/>
    </source>
</evidence>
<evidence type="ECO:0000313" key="4">
    <source>
        <dbReference type="Proteomes" id="UP001499951"/>
    </source>
</evidence>
<name>A0ABN1FB23_9PROT</name>
<sequence length="162" mass="17593">MKKLLAAFALSVALAAPAFADDAIPAAKLAAAKELIQVSGAEQLFGSVDGLTEAMVAQVKKSAPAIDDDAINHLKAIVKEEFTKAVPGMIEETTKLYARHFSESEMRDMIAFYASPTGKRVVSEMPALMRESMQMSVQTSNVIIQRFIAYMQERAAKEAPKQ</sequence>
<feature type="signal peptide" evidence="1">
    <location>
        <begin position="1"/>
        <end position="20"/>
    </location>
</feature>
<dbReference type="Proteomes" id="UP001499951">
    <property type="component" value="Unassembled WGS sequence"/>
</dbReference>
<dbReference type="Pfam" id="PF09832">
    <property type="entry name" value="DUF2059"/>
    <property type="match status" value="1"/>
</dbReference>
<feature type="domain" description="DUF2059" evidence="2">
    <location>
        <begin position="89"/>
        <end position="136"/>
    </location>
</feature>
<protein>
    <recommendedName>
        <fullName evidence="2">DUF2059 domain-containing protein</fullName>
    </recommendedName>
</protein>